<dbReference type="OrthoDB" id="9807041at2"/>
<evidence type="ECO:0000313" key="5">
    <source>
        <dbReference type="EMBL" id="TWT92306.1"/>
    </source>
</evidence>
<name>A0A5C5ZYP6_9BACT</name>
<dbReference type="EC" id="3.1.1.-" evidence="5"/>
<dbReference type="SUPFAM" id="SSF49785">
    <property type="entry name" value="Galactose-binding domain-like"/>
    <property type="match status" value="1"/>
</dbReference>
<sequence precursor="true">MHRVLFALIITSLLITSNRADAAPRKLVLIGDSTVKNGQGRGDGGLWGWGQVLQPHFDVDCLVVENRALGGRSSRTYLTEGLWQRSLDSLRAGDYVLMQFGHNDGGQMFDGDRPRASIKGNGDESQDGVVEATGAEETVHSYGWYLRCYIADAKAKGAVPIVLSPAPRNIWRDGKVARASADYGKWAKEAAEQAGAPFIDLNEIVAKRYEEEGQQKVAGDFFTAADHTHTTRAGALVNAECVAKGIRGLEASDLSDCLLAELVKVSYSVDFGGPSGDAIRTPAVFDAGRGHGFEPGASVEFVNASAGHACVGDGAFAYSFVVPDGNWLVEATLGSPEAATKTRVEAELRRQMTDEVATEPGAFETRRFVVNTRTPAIEAGGSVRLKPRERGSEAAAWDRKLTLRFTGERPAVSRLSVTPAPDVPTIYLLGDSTVADQPEAPWASWGQKLPVHFRDDIAVANHSESGETVRGFWNARRFDKVLERMRPGDWLLIQFGHNDMKSTRPDALKEYRNGLKRAVEETRRRGATPVLVTSMERMAGVEKDTLGAYPQTVRDLAAEMDAPVIDLHAASKALYRDLGERLPEAFQDATHHTDFGAERLARSVANGIGRAVPDLASHLKATTVTSP</sequence>
<evidence type="ECO:0000259" key="4">
    <source>
        <dbReference type="Pfam" id="PF13472"/>
    </source>
</evidence>
<organism evidence="5 6">
    <name type="scientific">Botrimarina colliarenosi</name>
    <dbReference type="NCBI Taxonomy" id="2528001"/>
    <lineage>
        <taxon>Bacteria</taxon>
        <taxon>Pseudomonadati</taxon>
        <taxon>Planctomycetota</taxon>
        <taxon>Planctomycetia</taxon>
        <taxon>Pirellulales</taxon>
        <taxon>Lacipirellulaceae</taxon>
        <taxon>Botrimarina</taxon>
    </lineage>
</organism>
<evidence type="ECO:0000256" key="3">
    <source>
        <dbReference type="SAM" id="SignalP"/>
    </source>
</evidence>
<dbReference type="InterPro" id="IPR008979">
    <property type="entry name" value="Galactose-bd-like_sf"/>
</dbReference>
<dbReference type="InterPro" id="IPR036514">
    <property type="entry name" value="SGNH_hydro_sf"/>
</dbReference>
<dbReference type="PANTHER" id="PTHR43695">
    <property type="entry name" value="PUTATIVE (AFU_ORTHOLOGUE AFUA_2G17250)-RELATED"/>
    <property type="match status" value="1"/>
</dbReference>
<feature type="signal peptide" evidence="3">
    <location>
        <begin position="1"/>
        <end position="22"/>
    </location>
</feature>
<gene>
    <name evidence="5" type="primary">rhgT</name>
    <name evidence="5" type="ORF">Pla108_41050</name>
</gene>
<dbReference type="GO" id="GO:0016788">
    <property type="term" value="F:hydrolase activity, acting on ester bonds"/>
    <property type="evidence" value="ECO:0007669"/>
    <property type="project" value="UniProtKB-ARBA"/>
</dbReference>
<comment type="similarity">
    <text evidence="1">Belongs to the 'GDSL' lipolytic enzyme family.</text>
</comment>
<dbReference type="InterPro" id="IPR037459">
    <property type="entry name" value="RhgT-like"/>
</dbReference>
<feature type="domain" description="SGNH hydrolase-type esterase" evidence="4">
    <location>
        <begin position="428"/>
        <end position="598"/>
    </location>
</feature>
<keyword evidence="3" id="KW-0732">Signal</keyword>
<dbReference type="PANTHER" id="PTHR43695:SF1">
    <property type="entry name" value="RHAMNOGALACTURONAN ACETYLESTERASE"/>
    <property type="match status" value="1"/>
</dbReference>
<dbReference type="AlphaFoldDB" id="A0A5C5ZYP6"/>
<dbReference type="CDD" id="cd01821">
    <property type="entry name" value="Rhamnogalacturan_acetylesterase_like"/>
    <property type="match status" value="2"/>
</dbReference>
<dbReference type="Gene3D" id="2.60.120.430">
    <property type="entry name" value="Galactose-binding lectin"/>
    <property type="match status" value="1"/>
</dbReference>
<keyword evidence="6" id="KW-1185">Reference proteome</keyword>
<dbReference type="EMBL" id="SJPR01000011">
    <property type="protein sequence ID" value="TWT92306.1"/>
    <property type="molecule type" value="Genomic_DNA"/>
</dbReference>
<dbReference type="Proteomes" id="UP000317421">
    <property type="component" value="Unassembled WGS sequence"/>
</dbReference>
<accession>A0A5C5ZYP6</accession>
<evidence type="ECO:0000256" key="2">
    <source>
        <dbReference type="ARBA" id="ARBA00022801"/>
    </source>
</evidence>
<protein>
    <submittedName>
        <fullName evidence="5">Rhamnogalacturonan acetylesterase RhgT</fullName>
        <ecNumber evidence="5">3.1.1.-</ecNumber>
    </submittedName>
</protein>
<dbReference type="Gene3D" id="3.40.50.1110">
    <property type="entry name" value="SGNH hydrolase"/>
    <property type="match status" value="2"/>
</dbReference>
<proteinExistence type="inferred from homology"/>
<feature type="chain" id="PRO_5023140532" evidence="3">
    <location>
        <begin position="23"/>
        <end position="627"/>
    </location>
</feature>
<dbReference type="RefSeq" id="WP_146446778.1">
    <property type="nucleotide sequence ID" value="NZ_SJPR01000011.1"/>
</dbReference>
<comment type="caution">
    <text evidence="5">The sequence shown here is derived from an EMBL/GenBank/DDBJ whole genome shotgun (WGS) entry which is preliminary data.</text>
</comment>
<evidence type="ECO:0000256" key="1">
    <source>
        <dbReference type="ARBA" id="ARBA00008668"/>
    </source>
</evidence>
<feature type="domain" description="SGNH hydrolase-type esterase" evidence="4">
    <location>
        <begin position="29"/>
        <end position="234"/>
    </location>
</feature>
<reference evidence="5 6" key="1">
    <citation type="submission" date="2019-02" db="EMBL/GenBank/DDBJ databases">
        <title>Deep-cultivation of Planctomycetes and their phenomic and genomic characterization uncovers novel biology.</title>
        <authorList>
            <person name="Wiegand S."/>
            <person name="Jogler M."/>
            <person name="Boedeker C."/>
            <person name="Pinto D."/>
            <person name="Vollmers J."/>
            <person name="Rivas-Marin E."/>
            <person name="Kohn T."/>
            <person name="Peeters S.H."/>
            <person name="Heuer A."/>
            <person name="Rast P."/>
            <person name="Oberbeckmann S."/>
            <person name="Bunk B."/>
            <person name="Jeske O."/>
            <person name="Meyerdierks A."/>
            <person name="Storesund J.E."/>
            <person name="Kallscheuer N."/>
            <person name="Luecker S."/>
            <person name="Lage O.M."/>
            <person name="Pohl T."/>
            <person name="Merkel B.J."/>
            <person name="Hornburger P."/>
            <person name="Mueller R.-W."/>
            <person name="Bruemmer F."/>
            <person name="Labrenz M."/>
            <person name="Spormann A.M."/>
            <person name="Op Den Camp H."/>
            <person name="Overmann J."/>
            <person name="Amann R."/>
            <person name="Jetten M.S.M."/>
            <person name="Mascher T."/>
            <person name="Medema M.H."/>
            <person name="Devos D.P."/>
            <person name="Kaster A.-K."/>
            <person name="Ovreas L."/>
            <person name="Rohde M."/>
            <person name="Galperin M.Y."/>
            <person name="Jogler C."/>
        </authorList>
    </citation>
    <scope>NUCLEOTIDE SEQUENCE [LARGE SCALE GENOMIC DNA]</scope>
    <source>
        <strain evidence="5 6">Pla108</strain>
    </source>
</reference>
<dbReference type="InterPro" id="IPR013830">
    <property type="entry name" value="SGNH_hydro"/>
</dbReference>
<dbReference type="SUPFAM" id="SSF52266">
    <property type="entry name" value="SGNH hydrolase"/>
    <property type="match status" value="2"/>
</dbReference>
<dbReference type="Pfam" id="PF13472">
    <property type="entry name" value="Lipase_GDSL_2"/>
    <property type="match status" value="2"/>
</dbReference>
<keyword evidence="2 5" id="KW-0378">Hydrolase</keyword>
<evidence type="ECO:0000313" key="6">
    <source>
        <dbReference type="Proteomes" id="UP000317421"/>
    </source>
</evidence>